<evidence type="ECO:0000313" key="2">
    <source>
        <dbReference type="EMBL" id="QDU95589.1"/>
    </source>
</evidence>
<dbReference type="CDD" id="cd15482">
    <property type="entry name" value="Sialidase_non-viral"/>
    <property type="match status" value="1"/>
</dbReference>
<dbReference type="KEGG" id="lcre:Pla8534_34050"/>
<dbReference type="Proteomes" id="UP000317648">
    <property type="component" value="Chromosome"/>
</dbReference>
<dbReference type="RefSeq" id="WP_145054307.1">
    <property type="nucleotide sequence ID" value="NZ_CP036433.1"/>
</dbReference>
<keyword evidence="3" id="KW-1185">Reference proteome</keyword>
<feature type="chain" id="PRO_5022035576" description="Sialidase domain-containing protein" evidence="1">
    <location>
        <begin position="27"/>
        <end position="338"/>
    </location>
</feature>
<sequence precursor="true">MRCSYLRCLPLLLLVMLASSSRSLRAAEPGAVTLVEVKRIWDKAPHNAFTDLIRFQDRWYCVFREGSAHVSPDGALRVLTSVDGDTWESAALITSENSDLRDAKITVTPAGQLMLAGAEAINKPTTHRHQSLVWFSDDGKTWSRKHEIGDPDNWLWRLTWHKGEAYGFGYGCKPDNRGIRLFHSENGKSYETVSDQPAENGAYPNESALLFLPDDTCYCLLRQDAKPDKGLIGESHPPYSDWSWKTLPVRIGGPQMLQLPDGRFLATVRLYDAPRRTSVCWLDPKTGDLTEALKLPSGGDTSYAGMVWHDNLLWISYYSSHEGKTAIYLAKVKVPLNP</sequence>
<dbReference type="EMBL" id="CP036433">
    <property type="protein sequence ID" value="QDU95589.1"/>
    <property type="molecule type" value="Genomic_DNA"/>
</dbReference>
<evidence type="ECO:0000313" key="3">
    <source>
        <dbReference type="Proteomes" id="UP000317648"/>
    </source>
</evidence>
<dbReference type="InterPro" id="IPR036278">
    <property type="entry name" value="Sialidase_sf"/>
</dbReference>
<name>A0A518DUS7_9BACT</name>
<organism evidence="2 3">
    <name type="scientific">Lignipirellula cremea</name>
    <dbReference type="NCBI Taxonomy" id="2528010"/>
    <lineage>
        <taxon>Bacteria</taxon>
        <taxon>Pseudomonadati</taxon>
        <taxon>Planctomycetota</taxon>
        <taxon>Planctomycetia</taxon>
        <taxon>Pirellulales</taxon>
        <taxon>Pirellulaceae</taxon>
        <taxon>Lignipirellula</taxon>
    </lineage>
</organism>
<dbReference type="Gene3D" id="2.120.10.10">
    <property type="match status" value="1"/>
</dbReference>
<gene>
    <name evidence="2" type="ORF">Pla8534_34050</name>
</gene>
<dbReference type="SUPFAM" id="SSF50939">
    <property type="entry name" value="Sialidases"/>
    <property type="match status" value="1"/>
</dbReference>
<keyword evidence="1" id="KW-0732">Signal</keyword>
<dbReference type="OrthoDB" id="20875at2"/>
<protein>
    <recommendedName>
        <fullName evidence="4">Sialidase domain-containing protein</fullName>
    </recommendedName>
</protein>
<evidence type="ECO:0000256" key="1">
    <source>
        <dbReference type="SAM" id="SignalP"/>
    </source>
</evidence>
<dbReference type="AlphaFoldDB" id="A0A518DUS7"/>
<reference evidence="2 3" key="1">
    <citation type="submission" date="2019-02" db="EMBL/GenBank/DDBJ databases">
        <title>Deep-cultivation of Planctomycetes and their phenomic and genomic characterization uncovers novel biology.</title>
        <authorList>
            <person name="Wiegand S."/>
            <person name="Jogler M."/>
            <person name="Boedeker C."/>
            <person name="Pinto D."/>
            <person name="Vollmers J."/>
            <person name="Rivas-Marin E."/>
            <person name="Kohn T."/>
            <person name="Peeters S.H."/>
            <person name="Heuer A."/>
            <person name="Rast P."/>
            <person name="Oberbeckmann S."/>
            <person name="Bunk B."/>
            <person name="Jeske O."/>
            <person name="Meyerdierks A."/>
            <person name="Storesund J.E."/>
            <person name="Kallscheuer N."/>
            <person name="Luecker S."/>
            <person name="Lage O.M."/>
            <person name="Pohl T."/>
            <person name="Merkel B.J."/>
            <person name="Hornburger P."/>
            <person name="Mueller R.-W."/>
            <person name="Bruemmer F."/>
            <person name="Labrenz M."/>
            <person name="Spormann A.M."/>
            <person name="Op den Camp H."/>
            <person name="Overmann J."/>
            <person name="Amann R."/>
            <person name="Jetten M.S.M."/>
            <person name="Mascher T."/>
            <person name="Medema M.H."/>
            <person name="Devos D.P."/>
            <person name="Kaster A.-K."/>
            <person name="Ovreas L."/>
            <person name="Rohde M."/>
            <person name="Galperin M.Y."/>
            <person name="Jogler C."/>
        </authorList>
    </citation>
    <scope>NUCLEOTIDE SEQUENCE [LARGE SCALE GENOMIC DNA]</scope>
    <source>
        <strain evidence="2 3">Pla85_3_4</strain>
    </source>
</reference>
<accession>A0A518DUS7</accession>
<evidence type="ECO:0008006" key="4">
    <source>
        <dbReference type="Google" id="ProtNLM"/>
    </source>
</evidence>
<proteinExistence type="predicted"/>
<feature type="signal peptide" evidence="1">
    <location>
        <begin position="1"/>
        <end position="26"/>
    </location>
</feature>